<sequence length="106" mass="11987">MMDWNERVQAVLDHFGERKRKFTVDECLKLIDFFAQKGTATETEMQSHGSPDFVATILGHVTTAVHGAGRVPPENGWYRHRSTGEGYIIDPGFAEAWLATIPRRAR</sequence>
<proteinExistence type="predicted"/>
<reference evidence="1" key="2">
    <citation type="submission" date="2021-08" db="EMBL/GenBank/DDBJ databases">
        <authorList>
            <person name="Tani A."/>
            <person name="Ola A."/>
            <person name="Ogura Y."/>
            <person name="Katsura K."/>
            <person name="Hayashi T."/>
        </authorList>
    </citation>
    <scope>NUCLEOTIDE SEQUENCE</scope>
    <source>
        <strain evidence="1">DSM 21893</strain>
    </source>
</reference>
<comment type="caution">
    <text evidence="1">The sequence shown here is derived from an EMBL/GenBank/DDBJ whole genome shotgun (WGS) entry which is preliminary data.</text>
</comment>
<organism evidence="1 2">
    <name type="scientific">Methylobacterium bullatum</name>
    <dbReference type="NCBI Taxonomy" id="570505"/>
    <lineage>
        <taxon>Bacteria</taxon>
        <taxon>Pseudomonadati</taxon>
        <taxon>Pseudomonadota</taxon>
        <taxon>Alphaproteobacteria</taxon>
        <taxon>Hyphomicrobiales</taxon>
        <taxon>Methylobacteriaceae</taxon>
        <taxon>Methylobacterium</taxon>
    </lineage>
</organism>
<reference evidence="1" key="1">
    <citation type="journal article" date="2016" name="Front. Microbiol.">
        <title>Genome Sequence of the Piezophilic, Mesophilic Sulfate-Reducing Bacterium Desulfovibrio indicus J2T.</title>
        <authorList>
            <person name="Cao J."/>
            <person name="Maignien L."/>
            <person name="Shao Z."/>
            <person name="Alain K."/>
            <person name="Jebbar M."/>
        </authorList>
    </citation>
    <scope>NUCLEOTIDE SEQUENCE</scope>
    <source>
        <strain evidence="1">DSM 21893</strain>
    </source>
</reference>
<evidence type="ECO:0000313" key="2">
    <source>
        <dbReference type="Proteomes" id="UP001055307"/>
    </source>
</evidence>
<dbReference type="Proteomes" id="UP001055307">
    <property type="component" value="Unassembled WGS sequence"/>
</dbReference>
<gene>
    <name evidence="1" type="ORF">OICFNHDK_0179</name>
</gene>
<keyword evidence="2" id="KW-1185">Reference proteome</keyword>
<dbReference type="EMBL" id="BPQF01000001">
    <property type="protein sequence ID" value="GJD37741.1"/>
    <property type="molecule type" value="Genomic_DNA"/>
</dbReference>
<accession>A0AAV4Z0T9</accession>
<dbReference type="AlphaFoldDB" id="A0AAV4Z0T9"/>
<protein>
    <submittedName>
        <fullName evidence="1">Uncharacterized protein</fullName>
    </submittedName>
</protein>
<evidence type="ECO:0000313" key="1">
    <source>
        <dbReference type="EMBL" id="GJD37741.1"/>
    </source>
</evidence>
<name>A0AAV4Z0T9_9HYPH</name>